<dbReference type="RefSeq" id="WP_166638946.1">
    <property type="nucleotide sequence ID" value="NZ_SNYR01000002.1"/>
</dbReference>
<organism evidence="1 2">
    <name type="scientific">Maritalea mobilis</name>
    <dbReference type="NCBI Taxonomy" id="483324"/>
    <lineage>
        <taxon>Bacteria</taxon>
        <taxon>Pseudomonadati</taxon>
        <taxon>Pseudomonadota</taxon>
        <taxon>Alphaproteobacteria</taxon>
        <taxon>Hyphomicrobiales</taxon>
        <taxon>Devosiaceae</taxon>
        <taxon>Maritalea</taxon>
    </lineage>
</organism>
<dbReference type="EMBL" id="SNYR01000002">
    <property type="protein sequence ID" value="TDQ63575.1"/>
    <property type="molecule type" value="Genomic_DNA"/>
</dbReference>
<name>A0A4R6VJL7_9HYPH</name>
<evidence type="ECO:0000313" key="2">
    <source>
        <dbReference type="Proteomes" id="UP000295391"/>
    </source>
</evidence>
<accession>A0A4R6VJL7</accession>
<evidence type="ECO:0000313" key="1">
    <source>
        <dbReference type="EMBL" id="TDQ63575.1"/>
    </source>
</evidence>
<dbReference type="Proteomes" id="UP000295391">
    <property type="component" value="Unassembled WGS sequence"/>
</dbReference>
<dbReference type="AlphaFoldDB" id="A0A4R6VJL7"/>
<keyword evidence="2" id="KW-1185">Reference proteome</keyword>
<reference evidence="1 2" key="1">
    <citation type="submission" date="2019-03" db="EMBL/GenBank/DDBJ databases">
        <title>Genomic Encyclopedia of Type Strains, Phase III (KMG-III): the genomes of soil and plant-associated and newly described type strains.</title>
        <authorList>
            <person name="Whitman W."/>
        </authorList>
    </citation>
    <scope>NUCLEOTIDE SEQUENCE [LARGE SCALE GENOMIC DNA]</scope>
    <source>
        <strain evidence="1 2">CGMCC 1.7002</strain>
    </source>
</reference>
<comment type="caution">
    <text evidence="1">The sequence shown here is derived from an EMBL/GenBank/DDBJ whole genome shotgun (WGS) entry which is preliminary data.</text>
</comment>
<protein>
    <submittedName>
        <fullName evidence="1">Uncharacterized protein</fullName>
    </submittedName>
</protein>
<gene>
    <name evidence="1" type="ORF">ATL17_1581</name>
</gene>
<proteinExistence type="predicted"/>
<sequence length="52" mass="5921">MQVILRVNRYIGKKTQNPGDKIEVTKEVGELLIARNQADRAPTKRMPKAKSE</sequence>